<comment type="pathway">
    <text evidence="12">Porphyrin-containing compound metabolism; siroheme biosynthesis; precorrin-2 from uroporphyrinogen III: step 1/1.</text>
</comment>
<dbReference type="SUPFAM" id="SSF53790">
    <property type="entry name" value="Tetrapyrrole methylase"/>
    <property type="match status" value="1"/>
</dbReference>
<evidence type="ECO:0000256" key="8">
    <source>
        <dbReference type="ARBA" id="ARBA00023027"/>
    </source>
</evidence>
<evidence type="ECO:0000256" key="9">
    <source>
        <dbReference type="ARBA" id="ARBA00023239"/>
    </source>
</evidence>
<dbReference type="GO" id="GO:0043115">
    <property type="term" value="F:precorrin-2 dehydrogenase activity"/>
    <property type="evidence" value="ECO:0007669"/>
    <property type="project" value="UniProtKB-EC"/>
</dbReference>
<evidence type="ECO:0000256" key="2">
    <source>
        <dbReference type="ARBA" id="ARBA00005879"/>
    </source>
</evidence>
<proteinExistence type="inferred from homology"/>
<dbReference type="PIRSF" id="PIRSF036426">
    <property type="entry name" value="Sirohaem_synth"/>
    <property type="match status" value="1"/>
</dbReference>
<keyword evidence="9" id="KW-0456">Lyase</keyword>
<feature type="active site" description="Proton donor" evidence="14">
    <location>
        <position position="239"/>
    </location>
</feature>
<dbReference type="Pfam" id="PF00590">
    <property type="entry name" value="TP_methylase"/>
    <property type="match status" value="1"/>
</dbReference>
<dbReference type="Pfam" id="PF13241">
    <property type="entry name" value="NAD_binding_7"/>
    <property type="match status" value="1"/>
</dbReference>
<evidence type="ECO:0000256" key="7">
    <source>
        <dbReference type="ARBA" id="ARBA00023002"/>
    </source>
</evidence>
<protein>
    <submittedName>
        <fullName evidence="17">Uroporphyrin-III C-methyltransferase/precorrin-2 dehydrogenase/sirohydrochlorin ferrochelatase</fullName>
    </submittedName>
</protein>
<keyword evidence="7" id="KW-0560">Oxidoreductase</keyword>
<dbReference type="NCBIfam" id="TIGR01469">
    <property type="entry name" value="cobA_cysG_Cterm"/>
    <property type="match status" value="1"/>
</dbReference>
<dbReference type="InterPro" id="IPR006366">
    <property type="entry name" value="CobA/CysG_C"/>
</dbReference>
<dbReference type="RefSeq" id="WP_106153758.1">
    <property type="nucleotide sequence ID" value="NZ_PVTS01000012.1"/>
</dbReference>
<feature type="active site" description="Proton acceptor" evidence="14">
    <location>
        <position position="219"/>
    </location>
</feature>
<dbReference type="FunFam" id="3.40.1010.10:FF:000001">
    <property type="entry name" value="Siroheme synthase"/>
    <property type="match status" value="1"/>
</dbReference>
<comment type="caution">
    <text evidence="17">The sequence shown here is derived from an EMBL/GenBank/DDBJ whole genome shotgun (WGS) entry which is preliminary data.</text>
</comment>
<evidence type="ECO:0000256" key="10">
    <source>
        <dbReference type="ARBA" id="ARBA00023244"/>
    </source>
</evidence>
<dbReference type="GO" id="GO:0004851">
    <property type="term" value="F:uroporphyrin-III C-methyltransferase activity"/>
    <property type="evidence" value="ECO:0007669"/>
    <property type="project" value="InterPro"/>
</dbReference>
<evidence type="ECO:0000256" key="1">
    <source>
        <dbReference type="ARBA" id="ARBA00005010"/>
    </source>
</evidence>
<dbReference type="GO" id="GO:0019354">
    <property type="term" value="P:siroheme biosynthetic process"/>
    <property type="evidence" value="ECO:0007669"/>
    <property type="project" value="UniProtKB-UniPathway"/>
</dbReference>
<dbReference type="Gene3D" id="3.40.1010.10">
    <property type="entry name" value="Cobalt-precorrin-4 Transmethylase, Domain 1"/>
    <property type="match status" value="1"/>
</dbReference>
<comment type="catalytic activity">
    <reaction evidence="13">
        <text>precorrin-2 + NAD(+) = sirohydrochlorin + NADH + 2 H(+)</text>
        <dbReference type="Rhea" id="RHEA:15613"/>
        <dbReference type="ChEBI" id="CHEBI:15378"/>
        <dbReference type="ChEBI" id="CHEBI:57540"/>
        <dbReference type="ChEBI" id="CHEBI:57945"/>
        <dbReference type="ChEBI" id="CHEBI:58351"/>
        <dbReference type="ChEBI" id="CHEBI:58827"/>
        <dbReference type="EC" id="1.3.1.76"/>
    </reaction>
</comment>
<evidence type="ECO:0000313" key="17">
    <source>
        <dbReference type="EMBL" id="RCW35351.1"/>
    </source>
</evidence>
<keyword evidence="11" id="KW-0511">Multifunctional enzyme</keyword>
<keyword evidence="3" id="KW-0169">Cobalamin biosynthesis</keyword>
<dbReference type="SUPFAM" id="SSF75615">
    <property type="entry name" value="Siroheme synthase middle domains-like"/>
    <property type="match status" value="1"/>
</dbReference>
<evidence type="ECO:0000256" key="6">
    <source>
        <dbReference type="ARBA" id="ARBA00022691"/>
    </source>
</evidence>
<dbReference type="AlphaFoldDB" id="A0A2T0XEW0"/>
<dbReference type="GO" id="GO:0051266">
    <property type="term" value="F:sirohydrochlorin ferrochelatase activity"/>
    <property type="evidence" value="ECO:0007669"/>
    <property type="project" value="InterPro"/>
</dbReference>
<dbReference type="InterPro" id="IPR036291">
    <property type="entry name" value="NAD(P)-bd_dom_sf"/>
</dbReference>
<evidence type="ECO:0000256" key="3">
    <source>
        <dbReference type="ARBA" id="ARBA00022573"/>
    </source>
</evidence>
<dbReference type="SUPFAM" id="SSF51735">
    <property type="entry name" value="NAD(P)-binding Rossmann-fold domains"/>
    <property type="match status" value="1"/>
</dbReference>
<evidence type="ECO:0000256" key="5">
    <source>
        <dbReference type="ARBA" id="ARBA00022679"/>
    </source>
</evidence>
<dbReference type="PANTHER" id="PTHR45790:SF3">
    <property type="entry name" value="S-ADENOSYL-L-METHIONINE-DEPENDENT UROPORPHYRINOGEN III METHYLTRANSFERASE, CHLOROPLASTIC"/>
    <property type="match status" value="1"/>
</dbReference>
<keyword evidence="4 15" id="KW-0489">Methyltransferase</keyword>
<evidence type="ECO:0000256" key="11">
    <source>
        <dbReference type="ARBA" id="ARBA00023268"/>
    </source>
</evidence>
<accession>A0A2T0XEW0</accession>
<keyword evidence="10" id="KW-0627">Porphyrin biosynthesis</keyword>
<evidence type="ECO:0000256" key="4">
    <source>
        <dbReference type="ARBA" id="ARBA00022603"/>
    </source>
</evidence>
<dbReference type="InterPro" id="IPR050161">
    <property type="entry name" value="Siro_Cobalamin_biosynth"/>
</dbReference>
<dbReference type="PANTHER" id="PTHR45790">
    <property type="entry name" value="SIROHEME SYNTHASE-RELATED"/>
    <property type="match status" value="1"/>
</dbReference>
<dbReference type="GO" id="GO:0009236">
    <property type="term" value="P:cobalamin biosynthetic process"/>
    <property type="evidence" value="ECO:0007669"/>
    <property type="project" value="UniProtKB-KW"/>
</dbReference>
<dbReference type="InterPro" id="IPR006367">
    <property type="entry name" value="Sirohaem_synthase_N"/>
</dbReference>
<comment type="pathway">
    <text evidence="1">Porphyrin-containing compound metabolism; siroheme biosynthesis; sirohydrochlorin from precorrin-2: step 1/1.</text>
</comment>
<evidence type="ECO:0000259" key="16">
    <source>
        <dbReference type="Pfam" id="PF00590"/>
    </source>
</evidence>
<evidence type="ECO:0000313" key="18">
    <source>
        <dbReference type="Proteomes" id="UP000252733"/>
    </source>
</evidence>
<dbReference type="Gene3D" id="3.40.50.720">
    <property type="entry name" value="NAD(P)-binding Rossmann-like Domain"/>
    <property type="match status" value="1"/>
</dbReference>
<dbReference type="Proteomes" id="UP000252733">
    <property type="component" value="Unassembled WGS sequence"/>
</dbReference>
<dbReference type="GO" id="GO:0032259">
    <property type="term" value="P:methylation"/>
    <property type="evidence" value="ECO:0007669"/>
    <property type="project" value="UniProtKB-KW"/>
</dbReference>
<reference evidence="17 18" key="1">
    <citation type="submission" date="2018-07" db="EMBL/GenBank/DDBJ databases">
        <title>Freshwater and sediment microbial communities from various areas in North America, analyzing microbe dynamics in response to fracking.</title>
        <authorList>
            <person name="Lamendella R."/>
        </authorList>
    </citation>
    <scope>NUCLEOTIDE SEQUENCE [LARGE SCALE GENOMIC DNA]</scope>
    <source>
        <strain evidence="17 18">160A</strain>
    </source>
</reference>
<dbReference type="CDD" id="cd11642">
    <property type="entry name" value="SUMT"/>
    <property type="match status" value="1"/>
</dbReference>
<dbReference type="InterPro" id="IPR035996">
    <property type="entry name" value="4pyrrol_Methylase_sf"/>
</dbReference>
<comment type="similarity">
    <text evidence="2 15">Belongs to the precorrin methyltransferase family.</text>
</comment>
<evidence type="ECO:0000256" key="13">
    <source>
        <dbReference type="ARBA" id="ARBA00047561"/>
    </source>
</evidence>
<evidence type="ECO:0000256" key="12">
    <source>
        <dbReference type="ARBA" id="ARBA00025705"/>
    </source>
</evidence>
<organism evidence="17 18">
    <name type="scientific">Marinilabilia salmonicolor</name>
    <dbReference type="NCBI Taxonomy" id="989"/>
    <lineage>
        <taxon>Bacteria</taxon>
        <taxon>Pseudomonadati</taxon>
        <taxon>Bacteroidota</taxon>
        <taxon>Bacteroidia</taxon>
        <taxon>Marinilabiliales</taxon>
        <taxon>Marinilabiliaceae</taxon>
        <taxon>Marinilabilia</taxon>
    </lineage>
</organism>
<feature type="domain" description="Tetrapyrrole methylase" evidence="16">
    <location>
        <begin position="188"/>
        <end position="389"/>
    </location>
</feature>
<dbReference type="PROSITE" id="PS00840">
    <property type="entry name" value="SUMT_2"/>
    <property type="match status" value="1"/>
</dbReference>
<keyword evidence="5 15" id="KW-0808">Transferase</keyword>
<dbReference type="GO" id="GO:0051287">
    <property type="term" value="F:NAD binding"/>
    <property type="evidence" value="ECO:0007669"/>
    <property type="project" value="InterPro"/>
</dbReference>
<keyword evidence="8" id="KW-0520">NAD</keyword>
<dbReference type="UniPathway" id="UPA00262">
    <property type="reaction ID" value="UER00222"/>
</dbReference>
<dbReference type="InterPro" id="IPR000878">
    <property type="entry name" value="4pyrrol_Mease"/>
</dbReference>
<gene>
    <name evidence="17" type="ORF">DFO77_110118</name>
</gene>
<dbReference type="Gene3D" id="3.30.950.10">
    <property type="entry name" value="Methyltransferase, Cobalt-precorrin-4 Transmethylase, Domain 2"/>
    <property type="match status" value="1"/>
</dbReference>
<evidence type="ECO:0000256" key="15">
    <source>
        <dbReference type="RuleBase" id="RU003960"/>
    </source>
</evidence>
<dbReference type="InterPro" id="IPR003043">
    <property type="entry name" value="Uropor_MeTrfase_CS"/>
</dbReference>
<keyword evidence="6" id="KW-0949">S-adenosyl-L-methionine</keyword>
<dbReference type="InterPro" id="IPR012409">
    <property type="entry name" value="Sirohaem_synth"/>
</dbReference>
<name>A0A2T0XEW0_9BACT</name>
<dbReference type="STRING" id="1168289.GCA_000259075_02177"/>
<sequence>MENTNNLHAEFLPISININGKRILIIGAGRVALQKVKNLQRFNASITIISKEVNPELQAIKNININKKRYEAADLQGAFMVYACTNDRTINEGIRRDCEERNILVNVADRPKSGGFVSPAIHKKDDITVAVGSNGNSPARSVKIRNLIKNHLEIKQEQISLKNTSPEKYDRNIHSPKLHQAIPEPKGKVILAGFGPGDPGFLTLKANQYLEEADFIFHDALLDVSYLDRFSAEKIPVGKRCGQHYKKQEEINELLLKAALTGRVVVRLKGGDPFVFGRGGEEVEFLNSHHIDVEVIPGITSAFAASAQFGIPLTQRDISSSIAFVMGHDMNQRPFPKADTLVFYMGAKYQCEISKALQEEGWNKSTPVALLSNISNPNSRAVISQLDQLCGEKLLEDTPLLIIVGETIKNIPDLAGTLDEKRHATATFHS</sequence>
<evidence type="ECO:0000256" key="14">
    <source>
        <dbReference type="PIRSR" id="PIRSR036426-1"/>
    </source>
</evidence>
<dbReference type="NCBIfam" id="NF004790">
    <property type="entry name" value="PRK06136.1"/>
    <property type="match status" value="1"/>
</dbReference>
<dbReference type="InterPro" id="IPR014777">
    <property type="entry name" value="4pyrrole_Mease_sub1"/>
</dbReference>
<keyword evidence="18" id="KW-1185">Reference proteome</keyword>
<dbReference type="EMBL" id="QPIZ01000010">
    <property type="protein sequence ID" value="RCW35351.1"/>
    <property type="molecule type" value="Genomic_DNA"/>
</dbReference>
<dbReference type="NCBIfam" id="TIGR01470">
    <property type="entry name" value="cysG_Nterm"/>
    <property type="match status" value="1"/>
</dbReference>
<dbReference type="OrthoDB" id="9815856at2"/>
<dbReference type="InterPro" id="IPR014776">
    <property type="entry name" value="4pyrrole_Mease_sub2"/>
</dbReference>